<evidence type="ECO:0000313" key="2">
    <source>
        <dbReference type="EMBL" id="MBB3841991.1"/>
    </source>
</evidence>
<dbReference type="Proteomes" id="UP000541352">
    <property type="component" value="Unassembled WGS sequence"/>
</dbReference>
<sequence length="108" mass="12590">MVAYAEGTKGKLPKTEDDDEYPAKEFEELLQLLEQSLLEKLFDAKNKILIQEWHKEKATQEKVRWEIQQILGHHLPEPGYNRLVFSQKVDVTFQHFYGLAQMGLGFVA</sequence>
<gene>
    <name evidence="2" type="ORF">FHS57_006020</name>
</gene>
<proteinExistence type="predicted"/>
<dbReference type="EMBL" id="JACIBY010000023">
    <property type="protein sequence ID" value="MBB3841991.1"/>
    <property type="molecule type" value="Genomic_DNA"/>
</dbReference>
<dbReference type="AlphaFoldDB" id="A0A7W5ZTW5"/>
<reference evidence="2 3" key="1">
    <citation type="submission" date="2020-08" db="EMBL/GenBank/DDBJ databases">
        <title>Genomic Encyclopedia of Type Strains, Phase IV (KMG-IV): sequencing the most valuable type-strain genomes for metagenomic binning, comparative biology and taxonomic classification.</title>
        <authorList>
            <person name="Goeker M."/>
        </authorList>
    </citation>
    <scope>NUCLEOTIDE SEQUENCE [LARGE SCALE GENOMIC DNA]</scope>
    <source>
        <strain evidence="2 3">DSM 17976</strain>
    </source>
</reference>
<feature type="region of interest" description="Disordered" evidence="1">
    <location>
        <begin position="1"/>
        <end position="20"/>
    </location>
</feature>
<dbReference type="RefSeq" id="WP_183980028.1">
    <property type="nucleotide sequence ID" value="NZ_JACIBY010000023.1"/>
</dbReference>
<protein>
    <submittedName>
        <fullName evidence="2">Uncharacterized protein</fullName>
    </submittedName>
</protein>
<organism evidence="2 3">
    <name type="scientific">Runella defluvii</name>
    <dbReference type="NCBI Taxonomy" id="370973"/>
    <lineage>
        <taxon>Bacteria</taxon>
        <taxon>Pseudomonadati</taxon>
        <taxon>Bacteroidota</taxon>
        <taxon>Cytophagia</taxon>
        <taxon>Cytophagales</taxon>
        <taxon>Spirosomataceae</taxon>
        <taxon>Runella</taxon>
    </lineage>
</organism>
<evidence type="ECO:0000313" key="3">
    <source>
        <dbReference type="Proteomes" id="UP000541352"/>
    </source>
</evidence>
<evidence type="ECO:0000256" key="1">
    <source>
        <dbReference type="SAM" id="MobiDB-lite"/>
    </source>
</evidence>
<accession>A0A7W5ZTW5</accession>
<name>A0A7W5ZTW5_9BACT</name>
<keyword evidence="3" id="KW-1185">Reference proteome</keyword>
<comment type="caution">
    <text evidence="2">The sequence shown here is derived from an EMBL/GenBank/DDBJ whole genome shotgun (WGS) entry which is preliminary data.</text>
</comment>